<reference evidence="9" key="1">
    <citation type="submission" date="2022-03" db="EMBL/GenBank/DDBJ databases">
        <title>Sea Food Isolates.</title>
        <authorList>
            <person name="Li c."/>
        </authorList>
    </citation>
    <scope>NUCLEOTIDE SEQUENCE</scope>
    <source>
        <strain evidence="9">19CA03SA04</strain>
    </source>
</reference>
<dbReference type="InterPro" id="IPR003400">
    <property type="entry name" value="ExbD"/>
</dbReference>
<evidence type="ECO:0000256" key="2">
    <source>
        <dbReference type="ARBA" id="ARBA00005811"/>
    </source>
</evidence>
<dbReference type="GO" id="GO:0015031">
    <property type="term" value="P:protein transport"/>
    <property type="evidence" value="ECO:0007669"/>
    <property type="project" value="UniProtKB-KW"/>
</dbReference>
<dbReference type="PANTHER" id="PTHR30558">
    <property type="entry name" value="EXBD MEMBRANE COMPONENT OF PMF-DRIVEN MACROMOLECULE IMPORT SYSTEM"/>
    <property type="match status" value="1"/>
</dbReference>
<protein>
    <submittedName>
        <fullName evidence="9">Biopolymer transporter ExbD</fullName>
    </submittedName>
</protein>
<evidence type="ECO:0000313" key="9">
    <source>
        <dbReference type="EMBL" id="XAG26156.1"/>
    </source>
</evidence>
<evidence type="ECO:0000256" key="8">
    <source>
        <dbReference type="SAM" id="Phobius"/>
    </source>
</evidence>
<name>A0AAU6T240_UNCXX</name>
<comment type="subcellular location">
    <subcellularLocation>
        <location evidence="1">Cell membrane</location>
        <topology evidence="1">Single-pass membrane protein</topology>
    </subcellularLocation>
    <subcellularLocation>
        <location evidence="7">Cell membrane</location>
        <topology evidence="7">Single-pass type II membrane protein</topology>
    </subcellularLocation>
</comment>
<comment type="similarity">
    <text evidence="2 7">Belongs to the ExbD/TolR family.</text>
</comment>
<keyword evidence="4 7" id="KW-0812">Transmembrane</keyword>
<evidence type="ECO:0000256" key="7">
    <source>
        <dbReference type="RuleBase" id="RU003879"/>
    </source>
</evidence>
<sequence>MIKTPPTTESSLMPDLTPLLDIIFIVMVFLLLTAAVKFTSLDVSLPSTDSSVVSEINTQSITVNILAQQPYWAIDGTSYVAWQDFTEALLKRSKTSEQPIVIAADKTAQVQNLVKLLAFLQENGIAATQLLTDENQ</sequence>
<feature type="transmembrane region" description="Helical" evidence="8">
    <location>
        <begin position="16"/>
        <end position="36"/>
    </location>
</feature>
<proteinExistence type="inferred from homology"/>
<organism evidence="9">
    <name type="scientific">bacterium 19CA03SA04</name>
    <dbReference type="NCBI Taxonomy" id="2920698"/>
    <lineage>
        <taxon>Bacteria</taxon>
    </lineage>
</organism>
<accession>A0AAU6T240</accession>
<dbReference type="AlphaFoldDB" id="A0AAU6T240"/>
<keyword evidence="6 8" id="KW-0472">Membrane</keyword>
<dbReference type="GO" id="GO:0022857">
    <property type="term" value="F:transmembrane transporter activity"/>
    <property type="evidence" value="ECO:0007669"/>
    <property type="project" value="InterPro"/>
</dbReference>
<evidence type="ECO:0000256" key="4">
    <source>
        <dbReference type="ARBA" id="ARBA00022692"/>
    </source>
</evidence>
<dbReference type="PANTHER" id="PTHR30558:SF15">
    <property type="entry name" value="BIOPOLYMER TRANSPORT PROTEIN EXBD1"/>
    <property type="match status" value="1"/>
</dbReference>
<keyword evidence="7" id="KW-0813">Transport</keyword>
<gene>
    <name evidence="9" type="ORF">MRM62_16360</name>
</gene>
<keyword evidence="5 8" id="KW-1133">Transmembrane helix</keyword>
<evidence type="ECO:0000256" key="1">
    <source>
        <dbReference type="ARBA" id="ARBA00004162"/>
    </source>
</evidence>
<evidence type="ECO:0000256" key="5">
    <source>
        <dbReference type="ARBA" id="ARBA00022989"/>
    </source>
</evidence>
<keyword evidence="3" id="KW-1003">Cell membrane</keyword>
<dbReference type="GO" id="GO:0005886">
    <property type="term" value="C:plasma membrane"/>
    <property type="evidence" value="ECO:0007669"/>
    <property type="project" value="UniProtKB-SubCell"/>
</dbReference>
<keyword evidence="7" id="KW-0653">Protein transport</keyword>
<dbReference type="Gene3D" id="3.30.420.270">
    <property type="match status" value="1"/>
</dbReference>
<evidence type="ECO:0000256" key="3">
    <source>
        <dbReference type="ARBA" id="ARBA00022475"/>
    </source>
</evidence>
<dbReference type="Pfam" id="PF02472">
    <property type="entry name" value="ExbD"/>
    <property type="match status" value="1"/>
</dbReference>
<dbReference type="EMBL" id="CP095341">
    <property type="protein sequence ID" value="XAG26156.1"/>
    <property type="molecule type" value="Genomic_DNA"/>
</dbReference>
<evidence type="ECO:0000256" key="6">
    <source>
        <dbReference type="ARBA" id="ARBA00023136"/>
    </source>
</evidence>